<comment type="similarity">
    <text evidence="1">Belongs to the peptidase S10 family.</text>
</comment>
<dbReference type="InterPro" id="IPR001563">
    <property type="entry name" value="Peptidase_S10"/>
</dbReference>
<protein>
    <submittedName>
        <fullName evidence="2">Carboxypeptidase</fullName>
    </submittedName>
</protein>
<dbReference type="EMBL" id="JBFOLK010000005">
    <property type="protein sequence ID" value="KAL2511087.1"/>
    <property type="molecule type" value="Genomic_DNA"/>
</dbReference>
<dbReference type="PANTHER" id="PTHR46183">
    <property type="entry name" value="PROTEIN CLMP1"/>
    <property type="match status" value="1"/>
</dbReference>
<name>A0ABD1TEE3_9LAMI</name>
<sequence>MGFGWILAADWSGVGRWLWFPEEDLVVKLPGQPEVKFRQYAGYLDVDLKAERSLFYYFVEAGEDSDHKPLTLWLNGGLLALGQQQFEMAKLNRSFVLAKKEDLSKWDPTKTIKLFDSVEEKMKAATEM</sequence>
<dbReference type="GO" id="GO:0004180">
    <property type="term" value="F:carboxypeptidase activity"/>
    <property type="evidence" value="ECO:0007669"/>
    <property type="project" value="UniProtKB-KW"/>
</dbReference>
<organism evidence="2 3">
    <name type="scientific">Abeliophyllum distichum</name>
    <dbReference type="NCBI Taxonomy" id="126358"/>
    <lineage>
        <taxon>Eukaryota</taxon>
        <taxon>Viridiplantae</taxon>
        <taxon>Streptophyta</taxon>
        <taxon>Embryophyta</taxon>
        <taxon>Tracheophyta</taxon>
        <taxon>Spermatophyta</taxon>
        <taxon>Magnoliopsida</taxon>
        <taxon>eudicotyledons</taxon>
        <taxon>Gunneridae</taxon>
        <taxon>Pentapetalae</taxon>
        <taxon>asterids</taxon>
        <taxon>lamiids</taxon>
        <taxon>Lamiales</taxon>
        <taxon>Oleaceae</taxon>
        <taxon>Forsythieae</taxon>
        <taxon>Abeliophyllum</taxon>
    </lineage>
</organism>
<dbReference type="AlphaFoldDB" id="A0ABD1TEE3"/>
<dbReference type="SUPFAM" id="SSF53474">
    <property type="entry name" value="alpha/beta-Hydrolases"/>
    <property type="match status" value="1"/>
</dbReference>
<reference evidence="3" key="1">
    <citation type="submission" date="2024-07" db="EMBL/GenBank/DDBJ databases">
        <title>Two chromosome-level genome assemblies of Korean endemic species Abeliophyllum distichum and Forsythia ovata (Oleaceae).</title>
        <authorList>
            <person name="Jang H."/>
        </authorList>
    </citation>
    <scope>NUCLEOTIDE SEQUENCE [LARGE SCALE GENOMIC DNA]</scope>
</reference>
<proteinExistence type="inferred from homology"/>
<keyword evidence="2" id="KW-0121">Carboxypeptidase</keyword>
<keyword evidence="2" id="KW-0378">Hydrolase</keyword>
<gene>
    <name evidence="2" type="ORF">Adt_16687</name>
</gene>
<keyword evidence="3" id="KW-1185">Reference proteome</keyword>
<dbReference type="Pfam" id="PF00450">
    <property type="entry name" value="Peptidase_S10"/>
    <property type="match status" value="1"/>
</dbReference>
<keyword evidence="2" id="KW-0645">Protease</keyword>
<dbReference type="PANTHER" id="PTHR46183:SF8">
    <property type="entry name" value="PROTEIN CLMP1"/>
    <property type="match status" value="1"/>
</dbReference>
<accession>A0ABD1TEE3</accession>
<comment type="caution">
    <text evidence="2">The sequence shown here is derived from an EMBL/GenBank/DDBJ whole genome shotgun (WGS) entry which is preliminary data.</text>
</comment>
<dbReference type="InterPro" id="IPR029058">
    <property type="entry name" value="AB_hydrolase_fold"/>
</dbReference>
<dbReference type="Proteomes" id="UP001604336">
    <property type="component" value="Unassembled WGS sequence"/>
</dbReference>
<evidence type="ECO:0000256" key="1">
    <source>
        <dbReference type="ARBA" id="ARBA00009431"/>
    </source>
</evidence>
<evidence type="ECO:0000313" key="3">
    <source>
        <dbReference type="Proteomes" id="UP001604336"/>
    </source>
</evidence>
<evidence type="ECO:0000313" key="2">
    <source>
        <dbReference type="EMBL" id="KAL2511087.1"/>
    </source>
</evidence>
<dbReference type="Gene3D" id="3.40.50.1820">
    <property type="entry name" value="alpha/beta hydrolase"/>
    <property type="match status" value="1"/>
</dbReference>
<dbReference type="InterPro" id="IPR044517">
    <property type="entry name" value="PHOX1-4"/>
</dbReference>